<evidence type="ECO:0000313" key="1">
    <source>
        <dbReference type="EMBL" id="OGZ95860.1"/>
    </source>
</evidence>
<comment type="caution">
    <text evidence="1">The sequence shown here is derived from an EMBL/GenBank/DDBJ whole genome shotgun (WGS) entry which is preliminary data.</text>
</comment>
<dbReference type="AlphaFoldDB" id="A0A1G2KBN5"/>
<accession>A0A1G2KBN5</accession>
<organism evidence="1 2">
    <name type="scientific">Candidatus Sungbacteria bacterium RIFCSPHIGHO2_01_FULL_47_32</name>
    <dbReference type="NCBI Taxonomy" id="1802264"/>
    <lineage>
        <taxon>Bacteria</taxon>
        <taxon>Candidatus Sungiibacteriota</taxon>
    </lineage>
</organism>
<reference evidence="1 2" key="1">
    <citation type="journal article" date="2016" name="Nat. Commun.">
        <title>Thousands of microbial genomes shed light on interconnected biogeochemical processes in an aquifer system.</title>
        <authorList>
            <person name="Anantharaman K."/>
            <person name="Brown C.T."/>
            <person name="Hug L.A."/>
            <person name="Sharon I."/>
            <person name="Castelle C.J."/>
            <person name="Probst A.J."/>
            <person name="Thomas B.C."/>
            <person name="Singh A."/>
            <person name="Wilkins M.J."/>
            <person name="Karaoz U."/>
            <person name="Brodie E.L."/>
            <person name="Williams K.H."/>
            <person name="Hubbard S.S."/>
            <person name="Banfield J.F."/>
        </authorList>
    </citation>
    <scope>NUCLEOTIDE SEQUENCE [LARGE SCALE GENOMIC DNA]</scope>
</reference>
<protein>
    <submittedName>
        <fullName evidence="1">Uncharacterized protein</fullName>
    </submittedName>
</protein>
<sequence length="363" mass="42022">MEEMESKKSEADTAVDTAIETSIARRTFLKWASVGLGGILLGNITGRKVFPLPAEAETRKRLRISFDIFFSEHGKQQEAQELEKSIKTADIFVPENYGWTEKEKKYFEAVSQGTMTVAEVVAKYGPRKEFSLGQLNALYNKRKTIEMIDLPDGNPLVQELEKSLDAVATINFGDDFNQALEKRKKVLLQYATIQKKREEYWMQELGKLSESISKRPYPALKNKIDIKILLALGAMHTGIFQKLREQRQEAARTFHRTPYRFSYINEVARRHLFHKEVSDDLIAKELLETLASNADSSWFFHSTEASFQRDILARFNTEEIKDLYNQMRSNQYMQYAVFRKRFRELAKKKGIELPPSHLDGEND</sequence>
<dbReference type="EMBL" id="MHQC01000003">
    <property type="protein sequence ID" value="OGZ95860.1"/>
    <property type="molecule type" value="Genomic_DNA"/>
</dbReference>
<dbReference type="InterPro" id="IPR006311">
    <property type="entry name" value="TAT_signal"/>
</dbReference>
<evidence type="ECO:0000313" key="2">
    <source>
        <dbReference type="Proteomes" id="UP000177152"/>
    </source>
</evidence>
<name>A0A1G2KBN5_9BACT</name>
<gene>
    <name evidence="1" type="ORF">A2633_02380</name>
</gene>
<dbReference type="Proteomes" id="UP000177152">
    <property type="component" value="Unassembled WGS sequence"/>
</dbReference>
<proteinExistence type="predicted"/>
<dbReference type="PROSITE" id="PS51318">
    <property type="entry name" value="TAT"/>
    <property type="match status" value="1"/>
</dbReference>